<dbReference type="EMBL" id="JAAKZG010000017">
    <property type="protein sequence ID" value="NGN44586.1"/>
    <property type="molecule type" value="Genomic_DNA"/>
</dbReference>
<dbReference type="InterPro" id="IPR001670">
    <property type="entry name" value="ADH_Fe/GldA"/>
</dbReference>
<dbReference type="InterPro" id="IPR018211">
    <property type="entry name" value="ADH_Fe_CS"/>
</dbReference>
<keyword evidence="3" id="KW-0560">Oxidoreductase</keyword>
<name>A0A7C9VDA6_9HYPH</name>
<evidence type="ECO:0000256" key="3">
    <source>
        <dbReference type="ARBA" id="ARBA00023002"/>
    </source>
</evidence>
<reference evidence="7 8" key="1">
    <citation type="submission" date="2020-02" db="EMBL/GenBank/DDBJ databases">
        <title>Genome sequence of the type strain CGMCC 1.15528 of Mesorhizobium zhangyense.</title>
        <authorList>
            <person name="Gao J."/>
            <person name="Sun J."/>
        </authorList>
    </citation>
    <scope>NUCLEOTIDE SEQUENCE [LARGE SCALE GENOMIC DNA]</scope>
    <source>
        <strain evidence="7 8">CGMCC 1.15528</strain>
    </source>
</reference>
<evidence type="ECO:0000256" key="4">
    <source>
        <dbReference type="ARBA" id="ARBA00023027"/>
    </source>
</evidence>
<dbReference type="PANTHER" id="PTHR11496:SF102">
    <property type="entry name" value="ALCOHOL DEHYDROGENASE 4"/>
    <property type="match status" value="1"/>
</dbReference>
<proteinExistence type="inferred from homology"/>
<dbReference type="Pfam" id="PF25137">
    <property type="entry name" value="ADH_Fe_C"/>
    <property type="match status" value="1"/>
</dbReference>
<protein>
    <submittedName>
        <fullName evidence="7">Iron-containing alcohol dehydrogenase</fullName>
    </submittedName>
</protein>
<dbReference type="Pfam" id="PF00465">
    <property type="entry name" value="Fe-ADH"/>
    <property type="match status" value="1"/>
</dbReference>
<evidence type="ECO:0000256" key="1">
    <source>
        <dbReference type="ARBA" id="ARBA00001962"/>
    </source>
</evidence>
<comment type="cofactor">
    <cofactor evidence="1">
        <name>Fe cation</name>
        <dbReference type="ChEBI" id="CHEBI:24875"/>
    </cofactor>
</comment>
<dbReference type="GO" id="GO:0046872">
    <property type="term" value="F:metal ion binding"/>
    <property type="evidence" value="ECO:0007669"/>
    <property type="project" value="InterPro"/>
</dbReference>
<dbReference type="SUPFAM" id="SSF56796">
    <property type="entry name" value="Dehydroquinate synthase-like"/>
    <property type="match status" value="1"/>
</dbReference>
<accession>A0A7C9VDA6</accession>
<evidence type="ECO:0000313" key="7">
    <source>
        <dbReference type="EMBL" id="NGN44586.1"/>
    </source>
</evidence>
<feature type="domain" description="Alcohol dehydrogenase iron-type/glycerol dehydrogenase GldA" evidence="5">
    <location>
        <begin position="14"/>
        <end position="182"/>
    </location>
</feature>
<dbReference type="AlphaFoldDB" id="A0A7C9VDA6"/>
<comment type="caution">
    <text evidence="7">The sequence shown here is derived from an EMBL/GenBank/DDBJ whole genome shotgun (WGS) entry which is preliminary data.</text>
</comment>
<comment type="similarity">
    <text evidence="2">Belongs to the iron-containing alcohol dehydrogenase family.</text>
</comment>
<evidence type="ECO:0000259" key="6">
    <source>
        <dbReference type="Pfam" id="PF25137"/>
    </source>
</evidence>
<dbReference type="Proteomes" id="UP000481252">
    <property type="component" value="Unassembled WGS sequence"/>
</dbReference>
<dbReference type="InterPro" id="IPR039697">
    <property type="entry name" value="Alcohol_dehydrogenase_Fe"/>
</dbReference>
<evidence type="ECO:0000256" key="2">
    <source>
        <dbReference type="ARBA" id="ARBA00007358"/>
    </source>
</evidence>
<dbReference type="InterPro" id="IPR056798">
    <property type="entry name" value="ADH_Fe_C"/>
</dbReference>
<gene>
    <name evidence="7" type="ORF">G6N74_26355</name>
</gene>
<sequence length="381" mass="40712">MITPGRFQPPSRQMVVYGEPVAQALPRVAKEFWVTQTVIVTNTSLTGEGSLTARVSGILGDTLKNTVTGIRANSPRQDVVRIATALRSRGVEAVVAIGGGSVVEAVKAARICLTNNVRNAADLDRLKTATTAASPRPYLISIPTTLSGAEYTQYAGITDERTGVKDAFHHQDLAPDAVILDPEMTLATPRQLWLSTGLRAIDHAVETWCAKKPTPYSDATSLYAARVLARWLPVSSKEPENLEARLACQVAAWMSIQGATVGVPHGASHGIGHALSAVTGMTHGITSCIMLPHVLRYNLPVSRERQDILAMTMGRPGEQLADIVSGIVADLSLPGRLRDAGVERDQIPAIAKAALANPRIKANIRAIESEREMTGIIKAAF</sequence>
<organism evidence="7 8">
    <name type="scientific">Mesorhizobium zhangyense</name>
    <dbReference type="NCBI Taxonomy" id="1776730"/>
    <lineage>
        <taxon>Bacteria</taxon>
        <taxon>Pseudomonadati</taxon>
        <taxon>Pseudomonadota</taxon>
        <taxon>Alphaproteobacteria</taxon>
        <taxon>Hyphomicrobiales</taxon>
        <taxon>Phyllobacteriaceae</taxon>
        <taxon>Mesorhizobium</taxon>
    </lineage>
</organism>
<keyword evidence="4" id="KW-0520">NAD</keyword>
<evidence type="ECO:0000259" key="5">
    <source>
        <dbReference type="Pfam" id="PF00465"/>
    </source>
</evidence>
<dbReference type="GO" id="GO:0004022">
    <property type="term" value="F:alcohol dehydrogenase (NAD+) activity"/>
    <property type="evidence" value="ECO:0007669"/>
    <property type="project" value="TreeGrafter"/>
</dbReference>
<keyword evidence="8" id="KW-1185">Reference proteome</keyword>
<feature type="domain" description="Fe-containing alcohol dehydrogenase-like C-terminal" evidence="6">
    <location>
        <begin position="195"/>
        <end position="380"/>
    </location>
</feature>
<dbReference type="CDD" id="cd08192">
    <property type="entry name" value="MAR-like"/>
    <property type="match status" value="1"/>
</dbReference>
<dbReference type="PANTHER" id="PTHR11496">
    <property type="entry name" value="ALCOHOL DEHYDROGENASE"/>
    <property type="match status" value="1"/>
</dbReference>
<dbReference type="Gene3D" id="1.20.1090.10">
    <property type="entry name" value="Dehydroquinate synthase-like - alpha domain"/>
    <property type="match status" value="1"/>
</dbReference>
<evidence type="ECO:0000313" key="8">
    <source>
        <dbReference type="Proteomes" id="UP000481252"/>
    </source>
</evidence>
<dbReference type="Gene3D" id="3.40.50.1970">
    <property type="match status" value="1"/>
</dbReference>
<dbReference type="PROSITE" id="PS00060">
    <property type="entry name" value="ADH_IRON_2"/>
    <property type="match status" value="1"/>
</dbReference>
<dbReference type="RefSeq" id="WP_165120969.1">
    <property type="nucleotide sequence ID" value="NZ_JAAKZG010000017.1"/>
</dbReference>